<gene>
    <name evidence="3" type="ORF">PCASD_07651</name>
</gene>
<accession>A0A2N5UP51</accession>
<evidence type="ECO:0000256" key="1">
    <source>
        <dbReference type="SAM" id="MobiDB-lite"/>
    </source>
</evidence>
<evidence type="ECO:0000313" key="3">
    <source>
        <dbReference type="EMBL" id="PLW39534.1"/>
    </source>
</evidence>
<dbReference type="PANTHER" id="PTHR33096:SF1">
    <property type="entry name" value="CXC1-LIKE CYSTEINE CLUSTER ASSOCIATED WITH KDZ TRANSPOSASES DOMAIN-CONTAINING PROTEIN"/>
    <property type="match status" value="1"/>
</dbReference>
<sequence length="885" mass="100869">MTRATSKHLYKFHRASRLPTFESRAQKQIRLASQRKDQLEVGNRRRLAQVLTVSHTMAEEDLNPPTNLADFDDPDWTTFDEDPMSADDTQTLAEIRRYNQSLIQNHRQRNWIGVMSQLFQAYLYLKKKTANWTLPCSLDDFSKDLCDCTPERQHTREVDLIDLMGQKQTTITFCSCSPDAIHLLGHGYLSCAPVFPQTAFSVRLLNFYNLLWNICNSHVTPFSEVMRRWNESLSVRLCAKNSNTPRDLRRNLSGAVDAYRSLKTMQRELLQHVTSPTKQDVLAQQSCPACFGHFPTVTDPSQPEDNHKVFICLDGNFQHRHHKRAEKHHLPLQVPSIFVSPDEIKSAEEEILAGEVAQKKTKKAKDRCTEQHKAADDRRNASTWKGCDDTGLFGCCCRHDSVLYYCNIHKAGEGRGLPMSIIKRVFSDLHSNMKIVILPRLNVGWGLTDGEGLERLWSSLSPLVSPQRYATRNHRLNSISHRSHFHNALGIEKMALVLKQKTAHAIKNRKYFQNVLDGLLARSNPHNPGNNFTENFFREQWQGQRTYELEQSNNSRAEKEKCAEFYERGEALRLLANSFLSQLTNPTPGSNQDQVLETYEKLQSLQKEQDVEAEKLGSFFSASYFNTITPRNPDLERRLALLWSAKTALFKAAVELQGEMQPLRDYQLDLPENQPITYEQFSKLALDDPFWNDGYLCLAKEPWATDSVVRTGIHAIMAIDRAKEEIGQLHIEIRRALSWGVFHREQLKSCIDQCIFGPNLADAIKARFGSAVNSAKVLISGEADAALTKHEQLLLSWHDTIKGMVALHLIPPEIIPPGWRALMEFLSLSSNQNDAPVNLDLLLEDEVLRDQDSDGESVGVDDLGEVFAENNQPGERLQEQDLVES</sequence>
<dbReference type="Pfam" id="PF18802">
    <property type="entry name" value="CxC1"/>
    <property type="match status" value="1"/>
</dbReference>
<dbReference type="InterPro" id="IPR041320">
    <property type="entry name" value="CxC1"/>
</dbReference>
<dbReference type="InterPro" id="IPR040521">
    <property type="entry name" value="KDZ"/>
</dbReference>
<feature type="region of interest" description="Disordered" evidence="1">
    <location>
        <begin position="852"/>
        <end position="885"/>
    </location>
</feature>
<dbReference type="Proteomes" id="UP000235392">
    <property type="component" value="Unassembled WGS sequence"/>
</dbReference>
<feature type="domain" description="CxC1-like cysteine cluster associated with KDZ transposases" evidence="2">
    <location>
        <begin position="131"/>
        <end position="234"/>
    </location>
</feature>
<dbReference type="EMBL" id="PGCI01000114">
    <property type="protein sequence ID" value="PLW39534.1"/>
    <property type="molecule type" value="Genomic_DNA"/>
</dbReference>
<protein>
    <recommendedName>
        <fullName evidence="2">CxC1-like cysteine cluster associated with KDZ transposases domain-containing protein</fullName>
    </recommendedName>
</protein>
<name>A0A2N5UP51_9BASI</name>
<proteinExistence type="predicted"/>
<evidence type="ECO:0000313" key="4">
    <source>
        <dbReference type="Proteomes" id="UP000235392"/>
    </source>
</evidence>
<evidence type="ECO:0000259" key="2">
    <source>
        <dbReference type="Pfam" id="PF18802"/>
    </source>
</evidence>
<reference evidence="3 4" key="1">
    <citation type="submission" date="2017-11" db="EMBL/GenBank/DDBJ databases">
        <title>De novo assembly and phasing of dikaryotic genomes from two isolates of Puccinia coronata f. sp. avenae, the causal agent of oat crown rust.</title>
        <authorList>
            <person name="Miller M.E."/>
            <person name="Zhang Y."/>
            <person name="Omidvar V."/>
            <person name="Sperschneider J."/>
            <person name="Schwessinger B."/>
            <person name="Raley C."/>
            <person name="Palmer J.M."/>
            <person name="Garnica D."/>
            <person name="Upadhyaya N."/>
            <person name="Rathjen J."/>
            <person name="Taylor J.M."/>
            <person name="Park R.F."/>
            <person name="Dodds P.N."/>
            <person name="Hirsch C.D."/>
            <person name="Kianian S.F."/>
            <person name="Figueroa M."/>
        </authorList>
    </citation>
    <scope>NUCLEOTIDE SEQUENCE [LARGE SCALE GENOMIC DNA]</scope>
    <source>
        <strain evidence="3">12SD80</strain>
    </source>
</reference>
<dbReference type="PANTHER" id="PTHR33096">
    <property type="entry name" value="CXC2 DOMAIN-CONTAINING PROTEIN"/>
    <property type="match status" value="1"/>
</dbReference>
<dbReference type="Pfam" id="PF18758">
    <property type="entry name" value="KDZ"/>
    <property type="match status" value="2"/>
</dbReference>
<comment type="caution">
    <text evidence="3">The sequence shown here is derived from an EMBL/GenBank/DDBJ whole genome shotgun (WGS) entry which is preliminary data.</text>
</comment>
<dbReference type="AlphaFoldDB" id="A0A2N5UP51"/>
<organism evidence="3 4">
    <name type="scientific">Puccinia coronata f. sp. avenae</name>
    <dbReference type="NCBI Taxonomy" id="200324"/>
    <lineage>
        <taxon>Eukaryota</taxon>
        <taxon>Fungi</taxon>
        <taxon>Dikarya</taxon>
        <taxon>Basidiomycota</taxon>
        <taxon>Pucciniomycotina</taxon>
        <taxon>Pucciniomycetes</taxon>
        <taxon>Pucciniales</taxon>
        <taxon>Pucciniaceae</taxon>
        <taxon>Puccinia</taxon>
    </lineage>
</organism>